<dbReference type="eggNOG" id="KOG3607">
    <property type="taxonomic scope" value="Eukaryota"/>
</dbReference>
<sequence length="1266" mass="141519">MWLKINEIHEKRSDIQIVILITAMMTKRLNSGSHEVEKLVREHKENQRLLGNIPSRYYEIIYPVQLRHHEKVGISTRDVSANKTGKHFHHTALLIKAFSHKFRLDLELNTNLLAPNLIQKHFLPGDAQQITSQEIEHCYYHGMIKDVPEASAALRTCSGVSGVIHFHNETFAIHPFYGGDLSKRHPHVIYEVKNKVKHSCGNSKMHEWGFIHFRKPLNTKQRTKRDVREVTKYVELALILDKAVFDKRNGSSRTEVIQDAIQITNIVDLYFRTVKTRISIVYLETWANGNQIIISDDLRQTVLNFMDYSSRKLYKVAKDSAQLLTGQTFRGEEGGMASPDTICTHRAVGVSEDINIYEPHLAAVTLAHMIGHNMGMAHDDNHEKSDCVCTDWHGCIMAQSIVGLDNVWPYKFSQCSLKDYINILRIGHGICLFNKPNQLGDFYSCGNGIVEEGEDCDCGIMEECSHIDPCCDPITCKLLKEAECSTGPCCDKCKLRPPGFVCRPAQTECDIVEFCDGRMGQCPTDLHKKNGNKCDNGGGYCFYGSCPSMNTQCKFIWGYDGEVADRQCFEEFNNEGSFNGNCGTDINGSFRKCSKENIMCGTLQCQSGLRIPIIPGLDQKYSRTIVSIGGQDFECKVTSGTISPDIPNLGLVPDGTRCADDKVCINQTCLSVKLIEEGGRCPTNNIGLDCSGHGACSNINTCHCDEGWGNHDCSMRQNVTAIIPQYPVRPTRWYPPTPPAPYPITTTPPSKTSTEAASQQVTKSTKPYRSDERDSMSTVSLVVVLVSVVGGVFILFALMAVCYRRSSLPKYDPPYVKKPMVRKIPAKVGSKEDESSVENVNRIITFGNMPSYREDKLQELKRQRLKREKVDGDDECDIEDETVRFIELPPNNLSKLPEKGILKNVPRPTSEKEKWSDELSQSDNQEVMSQSEAGAEQGATDTLTEVERTLKSLNGYHEDILEVLRSAASHRGSASGLSQASFAEEVRKSLSDGFPEFGGLRKSSTEKLTDSLEHMEDTVPPCGPIRIRNLEDLIRQLERHPSRHMSPAGSEEIRLSETEADRHYRLQDSASATEGQRCPSAEHDGMRFVYGRFRQPSGGGGGGGGAGAGAGVGASAASGHERSTLSRLGGQYEEKEDEREFLPPDVLRSASEEALPVTVKREYSYERNLDSGHHEKTMKRQSCDYFPSPPSEDSYPDSYEDNSSFPAARSMSSDSRHDSSDQLYHSSSRHEHRDRHDRHQDSKGKAKQLPKSKPSVPRRGGNQYYS</sequence>
<comment type="caution">
    <text evidence="7">Lacks conserved residue(s) required for the propagation of feature annotation.</text>
</comment>
<evidence type="ECO:0000256" key="7">
    <source>
        <dbReference type="PROSITE-ProRule" id="PRU00276"/>
    </source>
</evidence>
<dbReference type="OMA" id="VNNRMTP"/>
<evidence type="ECO:0000259" key="11">
    <source>
        <dbReference type="PROSITE" id="PS50215"/>
    </source>
</evidence>
<dbReference type="Gene3D" id="3.40.390.10">
    <property type="entry name" value="Collagenase (Catalytic Domain)"/>
    <property type="match status" value="1"/>
</dbReference>
<reference evidence="12" key="2">
    <citation type="submission" date="2015-02" db="UniProtKB">
        <authorList>
            <consortium name="EnsemblMetazoa"/>
        </authorList>
    </citation>
    <scope>IDENTIFICATION</scope>
</reference>
<dbReference type="SMART" id="SM00050">
    <property type="entry name" value="DISIN"/>
    <property type="match status" value="1"/>
</dbReference>
<feature type="compositionally biased region" description="Polar residues" evidence="8">
    <location>
        <begin position="755"/>
        <end position="767"/>
    </location>
</feature>
<dbReference type="Pfam" id="PF00200">
    <property type="entry name" value="Disintegrin"/>
    <property type="match status" value="1"/>
</dbReference>
<dbReference type="InterPro" id="IPR000742">
    <property type="entry name" value="EGF"/>
</dbReference>
<feature type="binding site" evidence="7">
    <location>
        <position position="372"/>
    </location>
    <ligand>
        <name>Zn(2+)</name>
        <dbReference type="ChEBI" id="CHEBI:29105"/>
        <note>catalytic</note>
    </ligand>
</feature>
<accession>T1J8C7</accession>
<dbReference type="GO" id="GO:0046872">
    <property type="term" value="F:metal ion binding"/>
    <property type="evidence" value="ECO:0007669"/>
    <property type="project" value="UniProtKB-KW"/>
</dbReference>
<feature type="binding site" evidence="7">
    <location>
        <position position="368"/>
    </location>
    <ligand>
        <name>Zn(2+)</name>
        <dbReference type="ChEBI" id="CHEBI:29105"/>
        <note>catalytic</note>
    </ligand>
</feature>
<dbReference type="InterPro" id="IPR001762">
    <property type="entry name" value="Disintegrin_dom"/>
</dbReference>
<dbReference type="HOGENOM" id="CLU_005278_0_0_1"/>
<organism evidence="12 13">
    <name type="scientific">Strigamia maritima</name>
    <name type="common">European centipede</name>
    <name type="synonym">Geophilus maritimus</name>
    <dbReference type="NCBI Taxonomy" id="126957"/>
    <lineage>
        <taxon>Eukaryota</taxon>
        <taxon>Metazoa</taxon>
        <taxon>Ecdysozoa</taxon>
        <taxon>Arthropoda</taxon>
        <taxon>Myriapoda</taxon>
        <taxon>Chilopoda</taxon>
        <taxon>Pleurostigmophora</taxon>
        <taxon>Geophilomorpha</taxon>
        <taxon>Linotaeniidae</taxon>
        <taxon>Strigamia</taxon>
    </lineage>
</organism>
<feature type="region of interest" description="Disordered" evidence="8">
    <location>
        <begin position="744"/>
        <end position="772"/>
    </location>
</feature>
<dbReference type="PhylomeDB" id="T1J8C7"/>
<feature type="disulfide bond" evidence="6">
    <location>
        <begin position="502"/>
        <end position="522"/>
    </location>
</feature>
<feature type="compositionally biased region" description="Basic and acidic residues" evidence="8">
    <location>
        <begin position="1159"/>
        <end position="1175"/>
    </location>
</feature>
<evidence type="ECO:0000313" key="12">
    <source>
        <dbReference type="EnsemblMetazoa" id="SMAR009954-PA"/>
    </source>
</evidence>
<dbReference type="AlphaFoldDB" id="T1J8C7"/>
<evidence type="ECO:0000256" key="6">
    <source>
        <dbReference type="PROSITE-ProRule" id="PRU00068"/>
    </source>
</evidence>
<dbReference type="InterPro" id="IPR024079">
    <property type="entry name" value="MetalloPept_cat_dom_sf"/>
</dbReference>
<feature type="binding site" evidence="7">
    <location>
        <position position="378"/>
    </location>
    <ligand>
        <name>Zn(2+)</name>
        <dbReference type="ChEBI" id="CHEBI:29105"/>
        <note>catalytic</note>
    </ligand>
</feature>
<dbReference type="InterPro" id="IPR018358">
    <property type="entry name" value="Disintegrin_CS"/>
</dbReference>
<dbReference type="InterPro" id="IPR036436">
    <property type="entry name" value="Disintegrin_dom_sf"/>
</dbReference>
<evidence type="ECO:0000256" key="5">
    <source>
        <dbReference type="ARBA" id="ARBA00023157"/>
    </source>
</evidence>
<dbReference type="Pfam" id="PF01421">
    <property type="entry name" value="Reprolysin"/>
    <property type="match status" value="1"/>
</dbReference>
<dbReference type="Pfam" id="PF01562">
    <property type="entry name" value="Pep_M12B_propep"/>
    <property type="match status" value="1"/>
</dbReference>
<dbReference type="PANTHER" id="PTHR11905:SF237">
    <property type="entry name" value="MIND-MELD, ISOFORM J"/>
    <property type="match status" value="1"/>
</dbReference>
<feature type="compositionally biased region" description="Polar residues" evidence="8">
    <location>
        <begin position="918"/>
        <end position="932"/>
    </location>
</feature>
<keyword evidence="2 9" id="KW-0812">Transmembrane</keyword>
<evidence type="ECO:0000313" key="13">
    <source>
        <dbReference type="Proteomes" id="UP000014500"/>
    </source>
</evidence>
<keyword evidence="7" id="KW-0479">Metal-binding</keyword>
<keyword evidence="3 9" id="KW-1133">Transmembrane helix</keyword>
<dbReference type="EMBL" id="JH431954">
    <property type="status" value="NOT_ANNOTATED_CDS"/>
    <property type="molecule type" value="Genomic_DNA"/>
</dbReference>
<feature type="compositionally biased region" description="Gly residues" evidence="8">
    <location>
        <begin position="1097"/>
        <end position="1112"/>
    </location>
</feature>
<keyword evidence="13" id="KW-1185">Reference proteome</keyword>
<feature type="compositionally biased region" description="Low complexity" evidence="8">
    <location>
        <begin position="744"/>
        <end position="754"/>
    </location>
</feature>
<dbReference type="EnsemblMetazoa" id="SMAR009954-RA">
    <property type="protein sequence ID" value="SMAR009954-PA"/>
    <property type="gene ID" value="SMAR009954"/>
</dbReference>
<dbReference type="GO" id="GO:0004222">
    <property type="term" value="F:metalloendopeptidase activity"/>
    <property type="evidence" value="ECO:0007669"/>
    <property type="project" value="InterPro"/>
</dbReference>
<keyword evidence="4 9" id="KW-0472">Membrane</keyword>
<reference evidence="13" key="1">
    <citation type="submission" date="2011-05" db="EMBL/GenBank/DDBJ databases">
        <authorList>
            <person name="Richards S.R."/>
            <person name="Qu J."/>
            <person name="Jiang H."/>
            <person name="Jhangiani S.N."/>
            <person name="Agravi P."/>
            <person name="Goodspeed R."/>
            <person name="Gross S."/>
            <person name="Mandapat C."/>
            <person name="Jackson L."/>
            <person name="Mathew T."/>
            <person name="Pu L."/>
            <person name="Thornton R."/>
            <person name="Saada N."/>
            <person name="Wilczek-Boney K.B."/>
            <person name="Lee S."/>
            <person name="Kovar C."/>
            <person name="Wu Y."/>
            <person name="Scherer S.E."/>
            <person name="Worley K.C."/>
            <person name="Muzny D.M."/>
            <person name="Gibbs R."/>
        </authorList>
    </citation>
    <scope>NUCLEOTIDE SEQUENCE</scope>
    <source>
        <strain evidence="13">Brora</strain>
    </source>
</reference>
<feature type="domain" description="Peptidase M12B" evidence="11">
    <location>
        <begin position="232"/>
        <end position="436"/>
    </location>
</feature>
<evidence type="ECO:0000256" key="8">
    <source>
        <dbReference type="SAM" id="MobiDB-lite"/>
    </source>
</evidence>
<feature type="domain" description="Disintegrin" evidence="10">
    <location>
        <begin position="442"/>
        <end position="530"/>
    </location>
</feature>
<name>T1J8C7_STRMM</name>
<dbReference type="PROSITE" id="PS50215">
    <property type="entry name" value="ADAM_MEPRO"/>
    <property type="match status" value="1"/>
</dbReference>
<dbReference type="InterPro" id="IPR034027">
    <property type="entry name" value="Reprolysin_adamalysin"/>
</dbReference>
<evidence type="ECO:0000259" key="10">
    <source>
        <dbReference type="PROSITE" id="PS50214"/>
    </source>
</evidence>
<dbReference type="CDD" id="cd04269">
    <property type="entry name" value="ZnMc_adamalysin_II_like"/>
    <property type="match status" value="1"/>
</dbReference>
<dbReference type="PANTHER" id="PTHR11905">
    <property type="entry name" value="ADAM A DISINTEGRIN AND METALLOPROTEASE DOMAIN"/>
    <property type="match status" value="1"/>
</dbReference>
<keyword evidence="5 6" id="KW-1015">Disulfide bond</keyword>
<evidence type="ECO:0000256" key="1">
    <source>
        <dbReference type="ARBA" id="ARBA00004479"/>
    </source>
</evidence>
<feature type="region of interest" description="Disordered" evidence="8">
    <location>
        <begin position="1094"/>
        <end position="1266"/>
    </location>
</feature>
<dbReference type="SUPFAM" id="SSF55486">
    <property type="entry name" value="Metalloproteases ('zincins'), catalytic domain"/>
    <property type="match status" value="1"/>
</dbReference>
<dbReference type="Proteomes" id="UP000014500">
    <property type="component" value="Unassembled WGS sequence"/>
</dbReference>
<keyword evidence="7" id="KW-0862">Zinc</keyword>
<feature type="transmembrane region" description="Helical" evidence="9">
    <location>
        <begin position="779"/>
        <end position="803"/>
    </location>
</feature>
<dbReference type="GO" id="GO:0006508">
    <property type="term" value="P:proteolysis"/>
    <property type="evidence" value="ECO:0007669"/>
    <property type="project" value="InterPro"/>
</dbReference>
<dbReference type="STRING" id="126957.T1J8C7"/>
<dbReference type="Pfam" id="PF08516">
    <property type="entry name" value="ADAM_CR"/>
    <property type="match status" value="1"/>
</dbReference>
<evidence type="ECO:0008006" key="14">
    <source>
        <dbReference type="Google" id="ProtNLM"/>
    </source>
</evidence>
<dbReference type="Gene3D" id="4.10.70.10">
    <property type="entry name" value="Disintegrin domain"/>
    <property type="match status" value="1"/>
</dbReference>
<evidence type="ECO:0000256" key="9">
    <source>
        <dbReference type="SAM" id="Phobius"/>
    </source>
</evidence>
<dbReference type="PROSITE" id="PS01186">
    <property type="entry name" value="EGF_2"/>
    <property type="match status" value="1"/>
</dbReference>
<feature type="compositionally biased region" description="Low complexity" evidence="8">
    <location>
        <begin position="1201"/>
        <end position="1213"/>
    </location>
</feature>
<dbReference type="GO" id="GO:0016020">
    <property type="term" value="C:membrane"/>
    <property type="evidence" value="ECO:0007669"/>
    <property type="project" value="UniProtKB-SubCell"/>
</dbReference>
<evidence type="ECO:0000256" key="4">
    <source>
        <dbReference type="ARBA" id="ARBA00023136"/>
    </source>
</evidence>
<evidence type="ECO:0000256" key="3">
    <source>
        <dbReference type="ARBA" id="ARBA00022989"/>
    </source>
</evidence>
<dbReference type="InterPro" id="IPR002870">
    <property type="entry name" value="Peptidase_M12B_N"/>
</dbReference>
<dbReference type="SUPFAM" id="SSF57552">
    <property type="entry name" value="Blood coagulation inhibitor (disintegrin)"/>
    <property type="match status" value="1"/>
</dbReference>
<comment type="subcellular location">
    <subcellularLocation>
        <location evidence="1">Membrane</location>
        <topology evidence="1">Single-pass type I membrane protein</topology>
    </subcellularLocation>
</comment>
<feature type="region of interest" description="Disordered" evidence="8">
    <location>
        <begin position="896"/>
        <end position="941"/>
    </location>
</feature>
<evidence type="ECO:0000256" key="2">
    <source>
        <dbReference type="ARBA" id="ARBA00022692"/>
    </source>
</evidence>
<proteinExistence type="predicted"/>
<protein>
    <recommendedName>
        <fullName evidence="14">Peptidase M12B domain-containing protein</fullName>
    </recommendedName>
</protein>
<dbReference type="PROSITE" id="PS50214">
    <property type="entry name" value="DISINTEGRIN_2"/>
    <property type="match status" value="1"/>
</dbReference>
<dbReference type="InterPro" id="IPR001590">
    <property type="entry name" value="Peptidase_M12B"/>
</dbReference>
<dbReference type="SMART" id="SM00608">
    <property type="entry name" value="ACR"/>
    <property type="match status" value="1"/>
</dbReference>
<dbReference type="InterPro" id="IPR006586">
    <property type="entry name" value="ADAM_Cys-rich"/>
</dbReference>
<dbReference type="FunFam" id="4.10.70.10:FF:000001">
    <property type="entry name" value="Disintegrin and metalloproteinase domain-containing protein 22"/>
    <property type="match status" value="1"/>
</dbReference>
<dbReference type="FunFam" id="3.40.390.10:FF:000002">
    <property type="entry name" value="Disintegrin and metalloproteinase domain-containing protein 22"/>
    <property type="match status" value="1"/>
</dbReference>
<dbReference type="PROSITE" id="PS00427">
    <property type="entry name" value="DISINTEGRIN_1"/>
    <property type="match status" value="1"/>
</dbReference>